<dbReference type="InterPro" id="IPR051012">
    <property type="entry name" value="CellSynth/LPSAsmb/PSIAsmb"/>
</dbReference>
<evidence type="ECO:0000256" key="6">
    <source>
        <dbReference type="SAM" id="SignalP"/>
    </source>
</evidence>
<evidence type="ECO:0000313" key="8">
    <source>
        <dbReference type="EMBL" id="SFM29176.1"/>
    </source>
</evidence>
<dbReference type="STRING" id="195064.SAMN05421721_10276"/>
<dbReference type="SUPFAM" id="SSF81901">
    <property type="entry name" value="HCP-like"/>
    <property type="match status" value="1"/>
</dbReference>
<evidence type="ECO:0000256" key="5">
    <source>
        <dbReference type="SAM" id="MobiDB-lite"/>
    </source>
</evidence>
<keyword evidence="4" id="KW-1133">Transmembrane helix</keyword>
<evidence type="ECO:0000256" key="2">
    <source>
        <dbReference type="ARBA" id="ARBA00022737"/>
    </source>
</evidence>
<keyword evidence="9" id="KW-1185">Reference proteome</keyword>
<dbReference type="Pfam" id="PF13432">
    <property type="entry name" value="TPR_16"/>
    <property type="match status" value="1"/>
</dbReference>
<sequence>MWQLLWLLLPVAAASGWMAARRTCRNESGQERGAVFSADYIKGLNYLLNEQSDRALEVFLEMVNVDPETVETHLILGSLFRRRGEVDRAIRIHQHLVDHHRLVPAQRANAILELGRDYMKAGVLDKAEQLFSELIQLGYLQAEAYQWLRGIYERERDWAQAIWASERLCEFSSEPQNQRIAHYHCELGEAARARGDRQEAAHRARKALSFDHDCTRASILLGDLAREEGQPRLAIEHYERVLRQDAAFIPLILPRAGEAFQALRDTDGHEAFLRSVRRHDGTVCSAVALARFLNERDRRQPLEELLGEEIQGERIGLGLVLEYLRIKLGRGEAGEAGVTGVAIRALERHLEERPLYGCVRCGFQSRSHFWHCPGCHGWSTVRPLDRVPERRPETSLTPPGEPDPSHR</sequence>
<feature type="topological domain" description="Cytoplasmic" evidence="4">
    <location>
        <begin position="21"/>
        <end position="407"/>
    </location>
</feature>
<dbReference type="GO" id="GO:0009898">
    <property type="term" value="C:cytoplasmic side of plasma membrane"/>
    <property type="evidence" value="ECO:0007669"/>
    <property type="project" value="UniProtKB-UniRule"/>
</dbReference>
<evidence type="ECO:0000256" key="1">
    <source>
        <dbReference type="ARBA" id="ARBA00022723"/>
    </source>
</evidence>
<comment type="similarity">
    <text evidence="4">Belongs to the LapB family.</text>
</comment>
<dbReference type="NCBIfam" id="NF008757">
    <property type="entry name" value="PRK11788.1-5"/>
    <property type="match status" value="1"/>
</dbReference>
<dbReference type="Gene3D" id="1.25.40.10">
    <property type="entry name" value="Tetratricopeptide repeat domain"/>
    <property type="match status" value="2"/>
</dbReference>
<dbReference type="GO" id="GO:0046890">
    <property type="term" value="P:regulation of lipid biosynthetic process"/>
    <property type="evidence" value="ECO:0007669"/>
    <property type="project" value="UniProtKB-UniRule"/>
</dbReference>
<dbReference type="HAMAP" id="MF_00994">
    <property type="entry name" value="LPS_assembly_LapB"/>
    <property type="match status" value="1"/>
</dbReference>
<dbReference type="SMART" id="SM00028">
    <property type="entry name" value="TPR"/>
    <property type="match status" value="4"/>
</dbReference>
<feature type="region of interest" description="Disordered" evidence="5">
    <location>
        <begin position="387"/>
        <end position="407"/>
    </location>
</feature>
<reference evidence="8 9" key="1">
    <citation type="submission" date="2016-10" db="EMBL/GenBank/DDBJ databases">
        <authorList>
            <person name="de Groot N.N."/>
        </authorList>
    </citation>
    <scope>NUCLEOTIDE SEQUENCE [LARGE SCALE GENOMIC DNA]</scope>
    <source>
        <strain evidence="8 9">DSM 4180</strain>
    </source>
</reference>
<dbReference type="Pfam" id="PF18073">
    <property type="entry name" value="Zn_ribbon_LapB"/>
    <property type="match status" value="1"/>
</dbReference>
<evidence type="ECO:0000256" key="3">
    <source>
        <dbReference type="ARBA" id="ARBA00022803"/>
    </source>
</evidence>
<evidence type="ECO:0000256" key="4">
    <source>
        <dbReference type="HAMAP-Rule" id="MF_00994"/>
    </source>
</evidence>
<evidence type="ECO:0000259" key="7">
    <source>
        <dbReference type="Pfam" id="PF18073"/>
    </source>
</evidence>
<dbReference type="Pfam" id="PF13176">
    <property type="entry name" value="TPR_7"/>
    <property type="match status" value="1"/>
</dbReference>
<feature type="domain" description="LapB rubredoxin metal binding" evidence="7">
    <location>
        <begin position="356"/>
        <end position="383"/>
    </location>
</feature>
<keyword evidence="6" id="KW-0732">Signal</keyword>
<dbReference type="EMBL" id="FOUO01000002">
    <property type="protein sequence ID" value="SFM29176.1"/>
    <property type="molecule type" value="Genomic_DNA"/>
</dbReference>
<keyword evidence="4" id="KW-0472">Membrane</keyword>
<keyword evidence="3 4" id="KW-0802">TPR repeat</keyword>
<keyword evidence="4" id="KW-0997">Cell inner membrane</keyword>
<feature type="binding site" evidence="4">
    <location>
        <position position="375"/>
    </location>
    <ligand>
        <name>Fe cation</name>
        <dbReference type="ChEBI" id="CHEBI:24875"/>
    </ligand>
</feature>
<dbReference type="PANTHER" id="PTHR45586:SF1">
    <property type="entry name" value="LIPOPOLYSACCHARIDE ASSEMBLY PROTEIN B"/>
    <property type="match status" value="1"/>
</dbReference>
<dbReference type="PANTHER" id="PTHR45586">
    <property type="entry name" value="TPR REPEAT-CONTAINING PROTEIN PA4667"/>
    <property type="match status" value="1"/>
</dbReference>
<dbReference type="InterPro" id="IPR019734">
    <property type="entry name" value="TPR_rpt"/>
</dbReference>
<keyword evidence="4" id="KW-0812">Transmembrane</keyword>
<keyword evidence="2 4" id="KW-0677">Repeat</keyword>
<organism evidence="8 9">
    <name type="scientific">Ectothiorhodospira mobilis</name>
    <dbReference type="NCBI Taxonomy" id="195064"/>
    <lineage>
        <taxon>Bacteria</taxon>
        <taxon>Pseudomonadati</taxon>
        <taxon>Pseudomonadota</taxon>
        <taxon>Gammaproteobacteria</taxon>
        <taxon>Chromatiales</taxon>
        <taxon>Ectothiorhodospiraceae</taxon>
        <taxon>Ectothiorhodospira</taxon>
    </lineage>
</organism>
<dbReference type="GO" id="GO:0005506">
    <property type="term" value="F:iron ion binding"/>
    <property type="evidence" value="ECO:0007669"/>
    <property type="project" value="UniProtKB-UniRule"/>
</dbReference>
<dbReference type="InterPro" id="IPR011990">
    <property type="entry name" value="TPR-like_helical_dom_sf"/>
</dbReference>
<protein>
    <recommendedName>
        <fullName evidence="4">Lipopolysaccharide assembly protein B</fullName>
    </recommendedName>
</protein>
<comment type="function">
    <text evidence="4">Modulates cellular lipopolysaccharide (LPS) levels by regulating LpxC, which is involved in lipid A biosynthesis. May act by modulating the proteolytic activity of FtsH towards LpxC. May also coordinate assembly of proteins involved in LPS synthesis at the plasma membrane.</text>
</comment>
<evidence type="ECO:0000313" key="9">
    <source>
        <dbReference type="Proteomes" id="UP000199556"/>
    </source>
</evidence>
<comment type="subcellular location">
    <subcellularLocation>
        <location evidence="4">Cell inner membrane</location>
        <topology evidence="4">Single-pass membrane protein</topology>
        <orientation evidence="4">Cytoplasmic side</orientation>
    </subcellularLocation>
</comment>
<dbReference type="RefSeq" id="WP_090483496.1">
    <property type="nucleotide sequence ID" value="NZ_FOUO01000002.1"/>
</dbReference>
<dbReference type="InterPro" id="IPR041166">
    <property type="entry name" value="Rubredoxin_2"/>
</dbReference>
<keyword evidence="4" id="KW-1003">Cell membrane</keyword>
<feature type="binding site" evidence="4">
    <location>
        <position position="361"/>
    </location>
    <ligand>
        <name>Fe cation</name>
        <dbReference type="ChEBI" id="CHEBI:24875"/>
    </ligand>
</feature>
<proteinExistence type="inferred from homology"/>
<feature type="signal peptide" evidence="6">
    <location>
        <begin position="1"/>
        <end position="19"/>
    </location>
</feature>
<keyword evidence="1 4" id="KW-0479">Metal-binding</keyword>
<dbReference type="GO" id="GO:0008653">
    <property type="term" value="P:lipopolysaccharide metabolic process"/>
    <property type="evidence" value="ECO:0007669"/>
    <property type="project" value="InterPro"/>
</dbReference>
<feature type="binding site" evidence="4">
    <location>
        <position position="372"/>
    </location>
    <ligand>
        <name>Fe cation</name>
        <dbReference type="ChEBI" id="CHEBI:24875"/>
    </ligand>
</feature>
<keyword evidence="4" id="KW-0408">Iron</keyword>
<dbReference type="Proteomes" id="UP000199556">
    <property type="component" value="Unassembled WGS sequence"/>
</dbReference>
<dbReference type="AlphaFoldDB" id="A0A1I4PNJ2"/>
<name>A0A1I4PNJ2_ECTMO</name>
<gene>
    <name evidence="4" type="primary">lapB</name>
    <name evidence="8" type="ORF">SAMN05421721_10276</name>
</gene>
<feature type="chain" id="PRO_5011773654" description="Lipopolysaccharide assembly protein B" evidence="6">
    <location>
        <begin position="20"/>
        <end position="407"/>
    </location>
</feature>
<feature type="binding site" evidence="4">
    <location>
        <position position="358"/>
    </location>
    <ligand>
        <name>Fe cation</name>
        <dbReference type="ChEBI" id="CHEBI:24875"/>
    </ligand>
</feature>
<dbReference type="OrthoDB" id="507476at2"/>
<accession>A0A1I4PNJ2</accession>
<dbReference type="InterPro" id="IPR030865">
    <property type="entry name" value="LapB"/>
</dbReference>